<accession>A0A7J7KLI4</accession>
<dbReference type="PANTHER" id="PTHR45623">
    <property type="entry name" value="CHROMODOMAIN-HELICASE-DNA-BINDING PROTEIN 3-RELATED-RELATED"/>
    <property type="match status" value="1"/>
</dbReference>
<dbReference type="AlphaFoldDB" id="A0A7J7KLI4"/>
<keyword evidence="1" id="KW-0539">Nucleus</keyword>
<protein>
    <submittedName>
        <fullName evidence="3">Iswi</fullName>
    </submittedName>
</protein>
<dbReference type="GO" id="GO:0042393">
    <property type="term" value="F:histone binding"/>
    <property type="evidence" value="ECO:0007669"/>
    <property type="project" value="TreeGrafter"/>
</dbReference>
<reference evidence="3" key="1">
    <citation type="submission" date="2020-06" db="EMBL/GenBank/DDBJ databases">
        <title>Draft genome of Bugula neritina, a colonial animal packing powerful symbionts and potential medicines.</title>
        <authorList>
            <person name="Rayko M."/>
        </authorList>
    </citation>
    <scope>NUCLEOTIDE SEQUENCE [LARGE SCALE GENOMIC DNA]</scope>
    <source>
        <strain evidence="3">Kwan_BN1</strain>
    </source>
</reference>
<proteinExistence type="predicted"/>
<dbReference type="GO" id="GO:0140658">
    <property type="term" value="F:ATP-dependent chromatin remodeler activity"/>
    <property type="evidence" value="ECO:0007669"/>
    <property type="project" value="TreeGrafter"/>
</dbReference>
<dbReference type="GO" id="GO:0000785">
    <property type="term" value="C:chromatin"/>
    <property type="evidence" value="ECO:0007669"/>
    <property type="project" value="TreeGrafter"/>
</dbReference>
<dbReference type="PANTHER" id="PTHR45623:SF49">
    <property type="entry name" value="SWI_SNF-RELATED MATRIX-ASSOCIATED ACTIN-DEPENDENT REGULATOR OF CHROMATIN SUBFAMILY A MEMBER 5"/>
    <property type="match status" value="1"/>
</dbReference>
<keyword evidence="4" id="KW-1185">Reference proteome</keyword>
<dbReference type="OrthoDB" id="5857104at2759"/>
<dbReference type="FunFam" id="1.10.1040.30:FF:000001">
    <property type="entry name" value="SWI/SNF-related matrix-associated actin-dependent regulator of chromatin subfamily A member"/>
    <property type="match status" value="1"/>
</dbReference>
<dbReference type="GO" id="GO:0034728">
    <property type="term" value="P:nucleosome organization"/>
    <property type="evidence" value="ECO:0007669"/>
    <property type="project" value="TreeGrafter"/>
</dbReference>
<dbReference type="Pfam" id="PF09110">
    <property type="entry name" value="HAND"/>
    <property type="match status" value="1"/>
</dbReference>
<dbReference type="GO" id="GO:0031491">
    <property type="term" value="F:nucleosome binding"/>
    <property type="evidence" value="ECO:0007669"/>
    <property type="project" value="InterPro"/>
</dbReference>
<name>A0A7J7KLI4_BUGNE</name>
<sequence length="194" mass="22364">MIRHGAEKIFAGKDATITDDDIDKILDEGAKRTAQLNKKMSELGESSLRTFSMEDPGYSAYNFEGQDYREKQKQIVGAWIEPPKRERRVNFNVDAYFREALRVSEPKAPKAPRPPKQPNVQDFQFFPPRLFELLDREIYHFRKTLNYKVPLNPDLGADAERQQQEQQELIDSAELLTDAEVAEKEGLLNQGFTS</sequence>
<dbReference type="GO" id="GO:0003677">
    <property type="term" value="F:DNA binding"/>
    <property type="evidence" value="ECO:0007669"/>
    <property type="project" value="InterPro"/>
</dbReference>
<dbReference type="Gene3D" id="1.10.1040.30">
    <property type="entry name" value="ISWI, HAND domain"/>
    <property type="match status" value="1"/>
</dbReference>
<gene>
    <name evidence="3" type="ORF">EB796_003226</name>
</gene>
<dbReference type="SUPFAM" id="SSF101224">
    <property type="entry name" value="HAND domain of the nucleosome remodeling ATPase ISWI"/>
    <property type="match status" value="1"/>
</dbReference>
<dbReference type="InterPro" id="IPR036306">
    <property type="entry name" value="ISWI_HAND-dom_sf"/>
</dbReference>
<dbReference type="GO" id="GO:0005634">
    <property type="term" value="C:nucleus"/>
    <property type="evidence" value="ECO:0007669"/>
    <property type="project" value="TreeGrafter"/>
</dbReference>
<dbReference type="EMBL" id="VXIV02000411">
    <property type="protein sequence ID" value="KAF6038466.1"/>
    <property type="molecule type" value="Genomic_DNA"/>
</dbReference>
<comment type="caution">
    <text evidence="3">The sequence shown here is derived from an EMBL/GenBank/DDBJ whole genome shotgun (WGS) entry which is preliminary data.</text>
</comment>
<evidence type="ECO:0000256" key="1">
    <source>
        <dbReference type="ARBA" id="ARBA00023242"/>
    </source>
</evidence>
<evidence type="ECO:0000313" key="3">
    <source>
        <dbReference type="EMBL" id="KAF6038466.1"/>
    </source>
</evidence>
<evidence type="ECO:0000313" key="4">
    <source>
        <dbReference type="Proteomes" id="UP000593567"/>
    </source>
</evidence>
<dbReference type="InterPro" id="IPR015194">
    <property type="entry name" value="ISWI_HAND-dom"/>
</dbReference>
<dbReference type="GO" id="GO:0016887">
    <property type="term" value="F:ATP hydrolysis activity"/>
    <property type="evidence" value="ECO:0007669"/>
    <property type="project" value="TreeGrafter"/>
</dbReference>
<organism evidence="3 4">
    <name type="scientific">Bugula neritina</name>
    <name type="common">Brown bryozoan</name>
    <name type="synonym">Sertularia neritina</name>
    <dbReference type="NCBI Taxonomy" id="10212"/>
    <lineage>
        <taxon>Eukaryota</taxon>
        <taxon>Metazoa</taxon>
        <taxon>Spiralia</taxon>
        <taxon>Lophotrochozoa</taxon>
        <taxon>Bryozoa</taxon>
        <taxon>Gymnolaemata</taxon>
        <taxon>Cheilostomatida</taxon>
        <taxon>Flustrina</taxon>
        <taxon>Buguloidea</taxon>
        <taxon>Bugulidae</taxon>
        <taxon>Bugula</taxon>
    </lineage>
</organism>
<feature type="domain" description="ISWI HAND" evidence="2">
    <location>
        <begin position="93"/>
        <end position="191"/>
    </location>
</feature>
<evidence type="ECO:0000259" key="2">
    <source>
        <dbReference type="Pfam" id="PF09110"/>
    </source>
</evidence>
<dbReference type="Proteomes" id="UP000593567">
    <property type="component" value="Unassembled WGS sequence"/>
</dbReference>